<feature type="compositionally biased region" description="Polar residues" evidence="1">
    <location>
        <begin position="1"/>
        <end position="10"/>
    </location>
</feature>
<evidence type="ECO:0000313" key="3">
    <source>
        <dbReference type="Proteomes" id="UP001151760"/>
    </source>
</evidence>
<feature type="region of interest" description="Disordered" evidence="1">
    <location>
        <begin position="178"/>
        <end position="212"/>
    </location>
</feature>
<dbReference type="Proteomes" id="UP001151760">
    <property type="component" value="Unassembled WGS sequence"/>
</dbReference>
<feature type="compositionally biased region" description="Polar residues" evidence="1">
    <location>
        <begin position="178"/>
        <end position="191"/>
    </location>
</feature>
<proteinExistence type="predicted"/>
<protein>
    <recommendedName>
        <fullName evidence="4">Remorin C-terminal domain-containing protein</fullName>
    </recommendedName>
</protein>
<comment type="caution">
    <text evidence="2">The sequence shown here is derived from an EMBL/GenBank/DDBJ whole genome shotgun (WGS) entry which is preliminary data.</text>
</comment>
<feature type="compositionally biased region" description="Basic and acidic residues" evidence="1">
    <location>
        <begin position="13"/>
        <end position="27"/>
    </location>
</feature>
<dbReference type="EMBL" id="BQNB010011026">
    <property type="protein sequence ID" value="GJS85115.1"/>
    <property type="molecule type" value="Genomic_DNA"/>
</dbReference>
<sequence length="316" mass="36416">MGKLQSSRPTTLVEDKTVHEERGDNVEKAATTATSLDAEQGSGGSPRCQEAMGDTIAQTRSERVLTWRMKKDAPSFMKFKKFKEESQEDEKIKKIQELYTLQEEGIQIQDRFFSLKRVRLSYNCHCTNCYCWCTVSTAEPSTPPPTTTTFIEDEDLTIAQTLMKMKKASKTTTRPIIPSQQRPIVPPQQQLDPKDKGKGIMQEPKKPVKVKGKDQIEYDADMASNAALIEEWDTIEARIDVDAQLAKRLQAKEREQMHVKERARLLMEFITARKKFFATKRAEEQRKKPPTKAEQRKKMYTYMKHMASYPIQEGLR</sequence>
<reference evidence="2" key="1">
    <citation type="journal article" date="2022" name="Int. J. Mol. Sci.">
        <title>Draft Genome of Tanacetum Coccineum: Genomic Comparison of Closely Related Tanacetum-Family Plants.</title>
        <authorList>
            <person name="Yamashiro T."/>
            <person name="Shiraishi A."/>
            <person name="Nakayama K."/>
            <person name="Satake H."/>
        </authorList>
    </citation>
    <scope>NUCLEOTIDE SEQUENCE</scope>
</reference>
<name>A0ABQ4Z5N4_9ASTR</name>
<evidence type="ECO:0000256" key="1">
    <source>
        <dbReference type="SAM" id="MobiDB-lite"/>
    </source>
</evidence>
<reference evidence="2" key="2">
    <citation type="submission" date="2022-01" db="EMBL/GenBank/DDBJ databases">
        <authorList>
            <person name="Yamashiro T."/>
            <person name="Shiraishi A."/>
            <person name="Satake H."/>
            <person name="Nakayama K."/>
        </authorList>
    </citation>
    <scope>NUCLEOTIDE SEQUENCE</scope>
</reference>
<feature type="compositionally biased region" description="Basic and acidic residues" evidence="1">
    <location>
        <begin position="192"/>
        <end position="212"/>
    </location>
</feature>
<evidence type="ECO:0008006" key="4">
    <source>
        <dbReference type="Google" id="ProtNLM"/>
    </source>
</evidence>
<evidence type="ECO:0000313" key="2">
    <source>
        <dbReference type="EMBL" id="GJS85115.1"/>
    </source>
</evidence>
<feature type="region of interest" description="Disordered" evidence="1">
    <location>
        <begin position="1"/>
        <end position="53"/>
    </location>
</feature>
<accession>A0ABQ4Z5N4</accession>
<gene>
    <name evidence="2" type="ORF">Tco_0751656</name>
</gene>
<keyword evidence="3" id="KW-1185">Reference proteome</keyword>
<organism evidence="2 3">
    <name type="scientific">Tanacetum coccineum</name>
    <dbReference type="NCBI Taxonomy" id="301880"/>
    <lineage>
        <taxon>Eukaryota</taxon>
        <taxon>Viridiplantae</taxon>
        <taxon>Streptophyta</taxon>
        <taxon>Embryophyta</taxon>
        <taxon>Tracheophyta</taxon>
        <taxon>Spermatophyta</taxon>
        <taxon>Magnoliopsida</taxon>
        <taxon>eudicotyledons</taxon>
        <taxon>Gunneridae</taxon>
        <taxon>Pentapetalae</taxon>
        <taxon>asterids</taxon>
        <taxon>campanulids</taxon>
        <taxon>Asterales</taxon>
        <taxon>Asteraceae</taxon>
        <taxon>Asteroideae</taxon>
        <taxon>Anthemideae</taxon>
        <taxon>Anthemidinae</taxon>
        <taxon>Tanacetum</taxon>
    </lineage>
</organism>